<gene>
    <name evidence="3" type="ORF">SAMN04487964_11755</name>
</gene>
<keyword evidence="1" id="KW-0488">Methylation</keyword>
<dbReference type="InterPro" id="IPR012902">
    <property type="entry name" value="N_methyl_site"/>
</dbReference>
<evidence type="ECO:0000313" key="4">
    <source>
        <dbReference type="Proteomes" id="UP001159257"/>
    </source>
</evidence>
<keyword evidence="4" id="KW-1185">Reference proteome</keyword>
<dbReference type="EMBL" id="FXWV01000017">
    <property type="protein sequence ID" value="SMR77802.1"/>
    <property type="molecule type" value="Genomic_DNA"/>
</dbReference>
<dbReference type="Pfam" id="PF07963">
    <property type="entry name" value="N_methyl"/>
    <property type="match status" value="1"/>
</dbReference>
<accession>A0ABY1S3E9</accession>
<dbReference type="NCBIfam" id="TIGR02532">
    <property type="entry name" value="IV_pilin_GFxxxE"/>
    <property type="match status" value="1"/>
</dbReference>
<dbReference type="Pfam" id="PF16732">
    <property type="entry name" value="ComP_DUS"/>
    <property type="match status" value="1"/>
</dbReference>
<keyword evidence="2" id="KW-1133">Transmembrane helix</keyword>
<name>A0ABY1S3E9_9GAMM</name>
<feature type="transmembrane region" description="Helical" evidence="2">
    <location>
        <begin position="14"/>
        <end position="37"/>
    </location>
</feature>
<comment type="caution">
    <text evidence="3">The sequence shown here is derived from an EMBL/GenBank/DDBJ whole genome shotgun (WGS) entry which is preliminary data.</text>
</comment>
<proteinExistence type="predicted"/>
<evidence type="ECO:0000256" key="1">
    <source>
        <dbReference type="ARBA" id="ARBA00022481"/>
    </source>
</evidence>
<dbReference type="InterPro" id="IPR045584">
    <property type="entry name" value="Pilin-like"/>
</dbReference>
<evidence type="ECO:0000256" key="2">
    <source>
        <dbReference type="SAM" id="Phobius"/>
    </source>
</evidence>
<organism evidence="3 4">
    <name type="scientific">Marinobacterium sediminicola</name>
    <dbReference type="NCBI Taxonomy" id="518898"/>
    <lineage>
        <taxon>Bacteria</taxon>
        <taxon>Pseudomonadati</taxon>
        <taxon>Pseudomonadota</taxon>
        <taxon>Gammaproteobacteria</taxon>
        <taxon>Oceanospirillales</taxon>
        <taxon>Oceanospirillaceae</taxon>
        <taxon>Marinobacterium</taxon>
    </lineage>
</organism>
<sequence>METKTKLISGQKGFTIIEILIVVAILGILASIAYPSYLDYVRESRRLDATNALLNAQAAQEKHRMTNATYASTASAMGVGSSSSEGHYTLSVSGATSTGYTLTATATGTQASDTACTNITLKVDKGDVTKSPSTCWKK</sequence>
<protein>
    <submittedName>
        <fullName evidence="3">Type IV pilus assembly protein PilE</fullName>
    </submittedName>
</protein>
<dbReference type="PANTHER" id="PTHR30093">
    <property type="entry name" value="GENERAL SECRETION PATHWAY PROTEIN G"/>
    <property type="match status" value="1"/>
</dbReference>
<reference evidence="3 4" key="1">
    <citation type="submission" date="2017-05" db="EMBL/GenBank/DDBJ databases">
        <authorList>
            <person name="Varghese N."/>
            <person name="Submissions S."/>
        </authorList>
    </citation>
    <scope>NUCLEOTIDE SEQUENCE [LARGE SCALE GENOMIC DNA]</scope>
    <source>
        <strain evidence="3 4">CGMCC 1.7287</strain>
    </source>
</reference>
<dbReference type="RefSeq" id="WP_239039836.1">
    <property type="nucleotide sequence ID" value="NZ_BAAAEY010000004.1"/>
</dbReference>
<dbReference type="InterPro" id="IPR031982">
    <property type="entry name" value="PilE-like"/>
</dbReference>
<evidence type="ECO:0000313" key="3">
    <source>
        <dbReference type="EMBL" id="SMR77802.1"/>
    </source>
</evidence>
<dbReference type="InterPro" id="IPR000983">
    <property type="entry name" value="Bac_GSPG_pilin"/>
</dbReference>
<keyword evidence="2" id="KW-0812">Transmembrane</keyword>
<dbReference type="Gene3D" id="3.30.700.10">
    <property type="entry name" value="Glycoprotein, Type 4 Pilin"/>
    <property type="match status" value="1"/>
</dbReference>
<dbReference type="PRINTS" id="PR00813">
    <property type="entry name" value="BCTERIALGSPG"/>
</dbReference>
<keyword evidence="2" id="KW-0472">Membrane</keyword>
<dbReference type="SUPFAM" id="SSF54523">
    <property type="entry name" value="Pili subunits"/>
    <property type="match status" value="1"/>
</dbReference>
<dbReference type="PANTHER" id="PTHR30093:SF47">
    <property type="entry name" value="TYPE IV PILUS NON-CORE MINOR PILIN PILE"/>
    <property type="match status" value="1"/>
</dbReference>
<dbReference type="Proteomes" id="UP001159257">
    <property type="component" value="Unassembled WGS sequence"/>
</dbReference>